<dbReference type="GO" id="GO:0003690">
    <property type="term" value="F:double-stranded DNA binding"/>
    <property type="evidence" value="ECO:0007669"/>
    <property type="project" value="InterPro"/>
</dbReference>
<dbReference type="GO" id="GO:0070390">
    <property type="term" value="C:transcription export complex 2"/>
    <property type="evidence" value="ECO:0007669"/>
    <property type="project" value="TreeGrafter"/>
</dbReference>
<accession>A0A8S1A473</accession>
<sequence>MSVTGTLNQYIQFVERMFRTSQGIILSRLLSLRDEHVLNRNLSGSSDIASLVEGNCVSPLDEIIITHILCVKALHAKNYVEAYNRQSECVACVVKLLQSQKEVNWGLQLMYTVCLDLRLVAQKADAVSSTPQTRGKILEKAAESLLACFRVCAADNRASDADTKKLGMLNLVNQLLKIYFRIDKIQLCKPLIRAIDSSPYKDQFPIAQQVTYRYFVGRKAMFDSDYRSADEYLSFAFQKCHKDSIKNKQRILTYLVPVKMLLGLMPTRHVLEKYNLMEFWQLACAVKDGNLRGIDEVMDEHDSFFKNAGIYLIVEKLKIIARRNLFRKVCINERQIQEDQSKAHQIDIKKFQAALQMMGEGDVDADETQCIAAHLIYHNIIKGYISYQHQMLVVSKKNAFPPLSSFDITIV</sequence>
<dbReference type="OrthoDB" id="8173223at2759"/>
<dbReference type="InterPro" id="IPR057985">
    <property type="entry name" value="TPR_PSMD3_N"/>
</dbReference>
<comment type="caution">
    <text evidence="5">The sequence shown here is derived from an EMBL/GenBank/DDBJ whole genome shotgun (WGS) entry which is preliminary data.</text>
</comment>
<dbReference type="GO" id="GO:0000973">
    <property type="term" value="P:post-transcriptional tethering of RNA polymerase II gene DNA at nuclear periphery"/>
    <property type="evidence" value="ECO:0007669"/>
    <property type="project" value="TreeGrafter"/>
</dbReference>
<evidence type="ECO:0000313" key="5">
    <source>
        <dbReference type="EMBL" id="CAB3239433.1"/>
    </source>
</evidence>
<evidence type="ECO:0000256" key="2">
    <source>
        <dbReference type="ARBA" id="ARBA00033214"/>
    </source>
</evidence>
<dbReference type="EMBL" id="CADEBD010000308">
    <property type="protein sequence ID" value="CAB3239433.1"/>
    <property type="molecule type" value="Genomic_DNA"/>
</dbReference>
<evidence type="ECO:0000256" key="1">
    <source>
        <dbReference type="ARBA" id="ARBA00025771"/>
    </source>
</evidence>
<dbReference type="AlphaFoldDB" id="A0A8S1A473"/>
<dbReference type="Gene3D" id="1.10.10.10">
    <property type="entry name" value="Winged helix-like DNA-binding domain superfamily/Winged helix DNA-binding domain"/>
    <property type="match status" value="1"/>
</dbReference>
<feature type="domain" description="PCI" evidence="4">
    <location>
        <begin position="210"/>
        <end position="399"/>
    </location>
</feature>
<comment type="similarity">
    <text evidence="1">Belongs to the CSN12 family.</text>
</comment>
<dbReference type="FunFam" id="1.10.10.10:FF:000146">
    <property type="entry name" value="PCI domain-containing protein 2 homolog"/>
    <property type="match status" value="1"/>
</dbReference>
<name>A0A8S1A473_ARCPL</name>
<dbReference type="Pfam" id="PF25573">
    <property type="entry name" value="TPR_PSMD3_N"/>
    <property type="match status" value="1"/>
</dbReference>
<proteinExistence type="inferred from homology"/>
<evidence type="ECO:0000259" key="4">
    <source>
        <dbReference type="PROSITE" id="PS50250"/>
    </source>
</evidence>
<dbReference type="PANTHER" id="PTHR12732:SF0">
    <property type="entry name" value="PCI DOMAIN-CONTAINING PROTEIN 2"/>
    <property type="match status" value="1"/>
</dbReference>
<dbReference type="GO" id="GO:0006368">
    <property type="term" value="P:transcription elongation by RNA polymerase II"/>
    <property type="evidence" value="ECO:0007669"/>
    <property type="project" value="TreeGrafter"/>
</dbReference>
<dbReference type="Pfam" id="PF01399">
    <property type="entry name" value="PCI"/>
    <property type="match status" value="1"/>
</dbReference>
<evidence type="ECO:0000313" key="6">
    <source>
        <dbReference type="Proteomes" id="UP000494256"/>
    </source>
</evidence>
<dbReference type="InterPro" id="IPR000717">
    <property type="entry name" value="PCI_dom"/>
</dbReference>
<dbReference type="PANTHER" id="PTHR12732">
    <property type="entry name" value="UNCHARACTERIZED PROTEASOME COMPONENT REGION PCI-CONTAINING"/>
    <property type="match status" value="1"/>
</dbReference>
<protein>
    <recommendedName>
        <fullName evidence="3">PCI domain-containing protein 2 homolog</fullName>
    </recommendedName>
    <alternativeName>
        <fullName evidence="2">CSN12-like protein</fullName>
    </alternativeName>
</protein>
<dbReference type="GO" id="GO:0016973">
    <property type="term" value="P:poly(A)+ mRNA export from nucleus"/>
    <property type="evidence" value="ECO:0007669"/>
    <property type="project" value="TreeGrafter"/>
</dbReference>
<reference evidence="5 6" key="1">
    <citation type="submission" date="2020-04" db="EMBL/GenBank/DDBJ databases">
        <authorList>
            <person name="Wallbank WR R."/>
            <person name="Pardo Diaz C."/>
            <person name="Kozak K."/>
            <person name="Martin S."/>
            <person name="Jiggins C."/>
            <person name="Moest M."/>
            <person name="Warren A I."/>
            <person name="Byers J.R.P. K."/>
            <person name="Montejo-Kovacevich G."/>
            <person name="Yen C E."/>
        </authorList>
    </citation>
    <scope>NUCLEOTIDE SEQUENCE [LARGE SCALE GENOMIC DNA]</scope>
</reference>
<dbReference type="SMART" id="SM00753">
    <property type="entry name" value="PAM"/>
    <property type="match status" value="1"/>
</dbReference>
<dbReference type="PROSITE" id="PS50250">
    <property type="entry name" value="PCI"/>
    <property type="match status" value="1"/>
</dbReference>
<organism evidence="5 6">
    <name type="scientific">Arctia plantaginis</name>
    <name type="common">Wood tiger moth</name>
    <name type="synonym">Phalaena plantaginis</name>
    <dbReference type="NCBI Taxonomy" id="874455"/>
    <lineage>
        <taxon>Eukaryota</taxon>
        <taxon>Metazoa</taxon>
        <taxon>Ecdysozoa</taxon>
        <taxon>Arthropoda</taxon>
        <taxon>Hexapoda</taxon>
        <taxon>Insecta</taxon>
        <taxon>Pterygota</taxon>
        <taxon>Neoptera</taxon>
        <taxon>Endopterygota</taxon>
        <taxon>Lepidoptera</taxon>
        <taxon>Glossata</taxon>
        <taxon>Ditrysia</taxon>
        <taxon>Noctuoidea</taxon>
        <taxon>Erebidae</taxon>
        <taxon>Arctiinae</taxon>
        <taxon>Arctia</taxon>
    </lineage>
</organism>
<dbReference type="InterPro" id="IPR036388">
    <property type="entry name" value="WH-like_DNA-bd_sf"/>
</dbReference>
<dbReference type="InterPro" id="IPR045114">
    <property type="entry name" value="Csn12-like"/>
</dbReference>
<gene>
    <name evidence="5" type="ORF">APLA_LOCUS8700</name>
</gene>
<evidence type="ECO:0000256" key="3">
    <source>
        <dbReference type="ARBA" id="ARBA00072421"/>
    </source>
</evidence>
<dbReference type="GO" id="GO:0003723">
    <property type="term" value="F:RNA binding"/>
    <property type="evidence" value="ECO:0007669"/>
    <property type="project" value="InterPro"/>
</dbReference>
<dbReference type="Proteomes" id="UP000494256">
    <property type="component" value="Unassembled WGS sequence"/>
</dbReference>